<name>A0AB39BHX3_9MICO</name>
<proteinExistence type="predicted"/>
<organism evidence="2">
    <name type="scientific">Herbiconiux sp. A18JL235</name>
    <dbReference type="NCBI Taxonomy" id="3152363"/>
    <lineage>
        <taxon>Bacteria</taxon>
        <taxon>Bacillati</taxon>
        <taxon>Actinomycetota</taxon>
        <taxon>Actinomycetes</taxon>
        <taxon>Micrococcales</taxon>
        <taxon>Microbacteriaceae</taxon>
        <taxon>Herbiconiux</taxon>
    </lineage>
</organism>
<feature type="domain" description="Transcription regulator PadR N-terminal" evidence="1">
    <location>
        <begin position="23"/>
        <end position="83"/>
    </location>
</feature>
<dbReference type="PANTHER" id="PTHR33169">
    <property type="entry name" value="PADR-FAMILY TRANSCRIPTIONAL REGULATOR"/>
    <property type="match status" value="1"/>
</dbReference>
<dbReference type="Pfam" id="PF03551">
    <property type="entry name" value="PadR"/>
    <property type="match status" value="1"/>
</dbReference>
<reference evidence="2" key="1">
    <citation type="submission" date="2024-05" db="EMBL/GenBank/DDBJ databases">
        <title>Herbiconiux sp. A18JL235.</title>
        <authorList>
            <person name="Zhang G."/>
        </authorList>
    </citation>
    <scope>NUCLEOTIDE SEQUENCE</scope>
    <source>
        <strain evidence="2">A18JL235</strain>
    </source>
</reference>
<dbReference type="AlphaFoldDB" id="A0AB39BHX3"/>
<gene>
    <name evidence="2" type="ORF">ABFY20_02415</name>
</gene>
<evidence type="ECO:0000313" key="2">
    <source>
        <dbReference type="EMBL" id="XDI05971.1"/>
    </source>
</evidence>
<dbReference type="PANTHER" id="PTHR33169:SF14">
    <property type="entry name" value="TRANSCRIPTIONAL REGULATOR RV3488"/>
    <property type="match status" value="1"/>
</dbReference>
<accession>A0AB39BHX3</accession>
<dbReference type="InterPro" id="IPR005149">
    <property type="entry name" value="Tscrpt_reg_PadR_N"/>
</dbReference>
<sequence length="90" mass="10029">MEPLKRVTAPTLDVLSLLLESGGTAFGLEIMKRSGRPSGTVYPILERLEAQGWISSAWEENVTTQLHRRRVYTFTPEGAEAARELVAERS</sequence>
<dbReference type="InterPro" id="IPR036388">
    <property type="entry name" value="WH-like_DNA-bd_sf"/>
</dbReference>
<dbReference type="RefSeq" id="WP_368498360.1">
    <property type="nucleotide sequence ID" value="NZ_CP162511.1"/>
</dbReference>
<evidence type="ECO:0000259" key="1">
    <source>
        <dbReference type="Pfam" id="PF03551"/>
    </source>
</evidence>
<dbReference type="InterPro" id="IPR036390">
    <property type="entry name" value="WH_DNA-bd_sf"/>
</dbReference>
<dbReference type="SUPFAM" id="SSF46785">
    <property type="entry name" value="Winged helix' DNA-binding domain"/>
    <property type="match status" value="1"/>
</dbReference>
<protein>
    <submittedName>
        <fullName evidence="2">PadR family transcriptional regulator</fullName>
    </submittedName>
</protein>
<dbReference type="Gene3D" id="1.10.10.10">
    <property type="entry name" value="Winged helix-like DNA-binding domain superfamily/Winged helix DNA-binding domain"/>
    <property type="match status" value="1"/>
</dbReference>
<dbReference type="EMBL" id="CP162511">
    <property type="protein sequence ID" value="XDI05971.1"/>
    <property type="molecule type" value="Genomic_DNA"/>
</dbReference>
<dbReference type="InterPro" id="IPR052509">
    <property type="entry name" value="Metal_resp_DNA-bind_regulator"/>
</dbReference>